<sequence>MPHLYQRLLGSLLLLFALWSSVDAAATAINLGTATRLTVLGGGGITAGAGVRLFGDVAVTPAFSATLVGFSPARVLLTDYALSPLVSGKLYAPDYTLLPATLNQASTDSIAAFRSGSFQSPPDFTTGGDLGGRTLTPGLYYFNAAVTWSTDVTLQGGCADVFVFQVGGALGCAAGAKIILTGGVQANNIFWVVNGAITTGADSVLHGIFLTNAAATIAVGNTVYGRILAQTAITIAATVNVYPPTSVTCAPLVTTASSLVSTILAPVTSTLTRLSTTTTTLLSASTSTVTLPVVSTTLLATTTLQLPASTVILTSVVPTTFTTILDGVRTTIVSLVPKTATG</sequence>
<organism evidence="4">
    <name type="scientific">Glaciozyma antarctica</name>
    <dbReference type="NCBI Taxonomy" id="105987"/>
    <lineage>
        <taxon>Eukaryota</taxon>
        <taxon>Fungi</taxon>
        <taxon>Dikarya</taxon>
        <taxon>Basidiomycota</taxon>
        <taxon>Pucciniomycotina</taxon>
        <taxon>Microbotryomycetes</taxon>
        <taxon>Kriegeriales</taxon>
        <taxon>Camptobasidiaceae</taxon>
        <taxon>Glaciozyma</taxon>
    </lineage>
</organism>
<proteinExistence type="evidence at transcript level"/>
<dbReference type="Pfam" id="PF11999">
    <property type="entry name" value="Ice_binding"/>
    <property type="match status" value="1"/>
</dbReference>
<protein>
    <submittedName>
        <fullName evidence="4">Antifreeze protein</fullName>
    </submittedName>
</protein>
<name>M1K5F6_9BASI</name>
<accession>M1K5F6</accession>
<evidence type="ECO:0000256" key="1">
    <source>
        <dbReference type="ARBA" id="ARBA00005445"/>
    </source>
</evidence>
<dbReference type="SMR" id="M1K5F6"/>
<keyword evidence="2 3" id="KW-0732">Signal</keyword>
<evidence type="ECO:0000256" key="3">
    <source>
        <dbReference type="SAM" id="SignalP"/>
    </source>
</evidence>
<reference evidence="4" key="1">
    <citation type="submission" date="2012-11" db="EMBL/GenBank/DDBJ databases">
        <title>Functional properties of antifreeze proteins from Glaciozyma antarctica.</title>
        <authorList>
            <person name="Hashim N.H.F."/>
            <person name="Sulaiman S."/>
            <person name="Abu Bakar F.D."/>
            <person name="Rabu A."/>
            <person name="Kawahara H."/>
            <person name="Md Illias R."/>
            <person name="Najimudin N."/>
            <person name="Mahadi N.M."/>
            <person name="Abdul Murad A.M."/>
        </authorList>
    </citation>
    <scope>NUCLEOTIDE SEQUENCE</scope>
    <source>
        <strain evidence="4">AFP6</strain>
    </source>
</reference>
<feature type="signal peptide" evidence="3">
    <location>
        <begin position="1"/>
        <end position="24"/>
    </location>
</feature>
<evidence type="ECO:0000256" key="2">
    <source>
        <dbReference type="ARBA" id="ARBA00022729"/>
    </source>
</evidence>
<dbReference type="InterPro" id="IPR021884">
    <property type="entry name" value="Ice-bd_prot"/>
</dbReference>
<feature type="chain" id="PRO_5004015592" evidence="3">
    <location>
        <begin position="25"/>
        <end position="342"/>
    </location>
</feature>
<evidence type="ECO:0000313" key="4">
    <source>
        <dbReference type="EMBL" id="AGE93834.1"/>
    </source>
</evidence>
<dbReference type="EMBL" id="KC243142">
    <property type="protein sequence ID" value="AGE93834.1"/>
    <property type="molecule type" value="mRNA"/>
</dbReference>
<dbReference type="AlphaFoldDB" id="M1K5F6"/>
<comment type="similarity">
    <text evidence="1">Belongs to the ice-binding protein family.</text>
</comment>